<evidence type="ECO:0000313" key="2">
    <source>
        <dbReference type="EMBL" id="MBD1602151.1"/>
    </source>
</evidence>
<dbReference type="Proteomes" id="UP000805841">
    <property type="component" value="Unassembled WGS sequence"/>
</dbReference>
<dbReference type="PROSITE" id="PS51257">
    <property type="entry name" value="PROKAR_LIPOPROTEIN"/>
    <property type="match status" value="1"/>
</dbReference>
<keyword evidence="1" id="KW-1133">Transmembrane helix</keyword>
<accession>A0ABR7Z9Z7</accession>
<protein>
    <submittedName>
        <fullName evidence="2">Uncharacterized protein</fullName>
    </submittedName>
</protein>
<sequence length="437" mass="48532">MANKLDKASQGPTIPLIAVACAVYNLEAQIVGMKELSNEQEAGLPRYTFGVAGALLDLIAALGSLSKFMFGESSSLVHALNKPRFDISRIPALTRWAENLKAQTGNSKLPLLRALSSGAMLLTAGITIWDAERAWRQGDHDAAVAYGVAASGGAAWAMCLLGICINPIILVAGAVLFIVGTMAAGWLVDSDIETLFKNGPFGQNHGSTGLLGEALKDDRFQYLRDASSAYQQLLGVMGKPMIKAERFTEWWRTAPQRIREDLEQIDRQRRSPNPWGECRRPSAQQFEATDWVVTVHSPLFSMFEPEVYKLHAWEEFVVLPHHGVFNVERVERREISEPKLASYRLDGSTLIYVMPKQFSVQHQTAGERFGSTITHRLKVFGQFRLAMNAGRTKALVLPQPSPKTWQPYSAEFDNRPASNTRAGEAPYWLIENLEFKV</sequence>
<evidence type="ECO:0000256" key="1">
    <source>
        <dbReference type="SAM" id="Phobius"/>
    </source>
</evidence>
<comment type="caution">
    <text evidence="2">The sequence shown here is derived from an EMBL/GenBank/DDBJ whole genome shotgun (WGS) entry which is preliminary data.</text>
</comment>
<evidence type="ECO:0000313" key="3">
    <source>
        <dbReference type="Proteomes" id="UP000805841"/>
    </source>
</evidence>
<reference evidence="2 3" key="1">
    <citation type="journal article" date="2020" name="Insects">
        <title>Bacteria Belonging to Pseudomonas typographi sp. nov. from the Bark Beetle Ips typographus Have Genomic Potential to Aid in the Host Ecology.</title>
        <authorList>
            <person name="Peral-Aranega E."/>
            <person name="Saati-Santamaria Z."/>
            <person name="Kolarik M."/>
            <person name="Rivas R."/>
            <person name="Garcia-Fraile P."/>
        </authorList>
    </citation>
    <scope>NUCLEOTIDE SEQUENCE [LARGE SCALE GENOMIC DNA]</scope>
    <source>
        <strain evidence="2 3">CA3A</strain>
    </source>
</reference>
<keyword evidence="1" id="KW-0472">Membrane</keyword>
<name>A0ABR7Z9Z7_9PSED</name>
<proteinExistence type="predicted"/>
<keyword evidence="1" id="KW-0812">Transmembrane</keyword>
<feature type="transmembrane region" description="Helical" evidence="1">
    <location>
        <begin position="143"/>
        <end position="161"/>
    </location>
</feature>
<feature type="transmembrane region" description="Helical" evidence="1">
    <location>
        <begin position="168"/>
        <end position="188"/>
    </location>
</feature>
<organism evidence="2 3">
    <name type="scientific">Pseudomonas typographi</name>
    <dbReference type="NCBI Taxonomy" id="2715964"/>
    <lineage>
        <taxon>Bacteria</taxon>
        <taxon>Pseudomonadati</taxon>
        <taxon>Pseudomonadota</taxon>
        <taxon>Gammaproteobacteria</taxon>
        <taxon>Pseudomonadales</taxon>
        <taxon>Pseudomonadaceae</taxon>
        <taxon>Pseudomonas</taxon>
    </lineage>
</organism>
<keyword evidence="3" id="KW-1185">Reference proteome</keyword>
<dbReference type="EMBL" id="JAAOCA010000053">
    <property type="protein sequence ID" value="MBD1602151.1"/>
    <property type="molecule type" value="Genomic_DNA"/>
</dbReference>
<gene>
    <name evidence="2" type="ORF">HAQ05_26065</name>
</gene>
<feature type="transmembrane region" description="Helical" evidence="1">
    <location>
        <begin position="111"/>
        <end position="131"/>
    </location>
</feature>